<evidence type="ECO:0000256" key="1">
    <source>
        <dbReference type="SAM" id="Phobius"/>
    </source>
</evidence>
<keyword evidence="1" id="KW-0812">Transmembrane</keyword>
<dbReference type="GO" id="GO:0003723">
    <property type="term" value="F:RNA binding"/>
    <property type="evidence" value="ECO:0007669"/>
    <property type="project" value="InterPro"/>
</dbReference>
<dbReference type="Gene3D" id="1.10.10.10">
    <property type="entry name" value="Winged helix-like DNA-binding domain superfamily/Winged helix DNA-binding domain"/>
    <property type="match status" value="1"/>
</dbReference>
<dbReference type="PANTHER" id="PTHR12732">
    <property type="entry name" value="UNCHARACTERIZED PROTEASOME COMPONENT REGION PCI-CONTAINING"/>
    <property type="match status" value="1"/>
</dbReference>
<dbReference type="EMBL" id="JAEPRB010000123">
    <property type="protein sequence ID" value="KAG2220962.1"/>
    <property type="molecule type" value="Genomic_DNA"/>
</dbReference>
<accession>A0A8H7S390</accession>
<evidence type="ECO:0000313" key="3">
    <source>
        <dbReference type="Proteomes" id="UP000646827"/>
    </source>
</evidence>
<dbReference type="GO" id="GO:0000973">
    <property type="term" value="P:post-transcriptional tethering of RNA polymerase II gene DNA at nuclear periphery"/>
    <property type="evidence" value="ECO:0007669"/>
    <property type="project" value="TreeGrafter"/>
</dbReference>
<dbReference type="SMART" id="SM00753">
    <property type="entry name" value="PAM"/>
    <property type="match status" value="1"/>
</dbReference>
<dbReference type="Proteomes" id="UP000646827">
    <property type="component" value="Unassembled WGS sequence"/>
</dbReference>
<dbReference type="PANTHER" id="PTHR12732:SF8">
    <property type="entry name" value="NUCLEAR MRNA EXPORT PROTEIN THP1"/>
    <property type="match status" value="1"/>
</dbReference>
<keyword evidence="1" id="KW-0472">Membrane</keyword>
<feature type="transmembrane region" description="Helical" evidence="1">
    <location>
        <begin position="47"/>
        <end position="67"/>
    </location>
</feature>
<dbReference type="GO" id="GO:0003690">
    <property type="term" value="F:double-stranded DNA binding"/>
    <property type="evidence" value="ECO:0007669"/>
    <property type="project" value="InterPro"/>
</dbReference>
<sequence>MPVLQEFCEQVIHAYNTRNGKKFCELFAFEDQSPIVIALRREMATFFCPYLTLLLLLFFSSSIPVFSSADSNYLLPFIKNLSTTLVVFAFHVDKMENLTIKKMKANGAARLLSKVFNIMLADRSPLQESKRLGIIHITNLAFKIYTKLDITNLCSTFINNLKTGGVELIDFPISQQVTHRYYLGRFSFYKQQLIVAENHFQFAFQHCPIHSWHNKRLILKFLIPTRIIMGKLPSMELLEKYNLKNPYAYLKQTIKRGDIRQFNIIMDQNYHFFTCTWSYLLLKARCPILLWRSCLRRIQSEEDRIMSFKICFDGLLAAGEQNDLDFYDTENILVSLISQGYLRGYLHHQLQQVVLSKVNPFPPINQIKPYFERYNDEIVEEHLKTNQPMVPNDVQNLIDEPEDPLVTVTTTEEAQQQQEEMNGMGDDFDLAFDQAFNNQPTFGMTNMNEIGITSTVVGGGQQQQQQQQQGFFSFQ</sequence>
<organism evidence="2 3">
    <name type="scientific">Circinella minor</name>
    <dbReference type="NCBI Taxonomy" id="1195481"/>
    <lineage>
        <taxon>Eukaryota</taxon>
        <taxon>Fungi</taxon>
        <taxon>Fungi incertae sedis</taxon>
        <taxon>Mucoromycota</taxon>
        <taxon>Mucoromycotina</taxon>
        <taxon>Mucoromycetes</taxon>
        <taxon>Mucorales</taxon>
        <taxon>Lichtheimiaceae</taxon>
        <taxon>Circinella</taxon>
    </lineage>
</organism>
<keyword evidence="1" id="KW-1133">Transmembrane helix</keyword>
<dbReference type="OrthoDB" id="5404651at2759"/>
<dbReference type="InterPro" id="IPR045114">
    <property type="entry name" value="Csn12-like"/>
</dbReference>
<gene>
    <name evidence="2" type="ORF">INT45_006495</name>
</gene>
<dbReference type="GO" id="GO:0070390">
    <property type="term" value="C:transcription export complex 2"/>
    <property type="evidence" value="ECO:0007669"/>
    <property type="project" value="TreeGrafter"/>
</dbReference>
<comment type="caution">
    <text evidence="2">The sequence shown here is derived from an EMBL/GenBank/DDBJ whole genome shotgun (WGS) entry which is preliminary data.</text>
</comment>
<evidence type="ECO:0008006" key="4">
    <source>
        <dbReference type="Google" id="ProtNLM"/>
    </source>
</evidence>
<dbReference type="AlphaFoldDB" id="A0A8H7S390"/>
<evidence type="ECO:0000313" key="2">
    <source>
        <dbReference type="EMBL" id="KAG2220962.1"/>
    </source>
</evidence>
<dbReference type="GO" id="GO:0016973">
    <property type="term" value="P:poly(A)+ mRNA export from nucleus"/>
    <property type="evidence" value="ECO:0007669"/>
    <property type="project" value="TreeGrafter"/>
</dbReference>
<dbReference type="GO" id="GO:0006368">
    <property type="term" value="P:transcription elongation by RNA polymerase II"/>
    <property type="evidence" value="ECO:0007669"/>
    <property type="project" value="TreeGrafter"/>
</dbReference>
<dbReference type="InterPro" id="IPR036388">
    <property type="entry name" value="WH-like_DNA-bd_sf"/>
</dbReference>
<reference evidence="2 3" key="1">
    <citation type="submission" date="2020-12" db="EMBL/GenBank/DDBJ databases">
        <title>Metabolic potential, ecology and presence of endohyphal bacteria is reflected in genomic diversity of Mucoromycotina.</title>
        <authorList>
            <person name="Muszewska A."/>
            <person name="Okrasinska A."/>
            <person name="Steczkiewicz K."/>
            <person name="Drgas O."/>
            <person name="Orlowska M."/>
            <person name="Perlinska-Lenart U."/>
            <person name="Aleksandrzak-Piekarczyk T."/>
            <person name="Szatraj K."/>
            <person name="Zielenkiewicz U."/>
            <person name="Pilsyk S."/>
            <person name="Malc E."/>
            <person name="Mieczkowski P."/>
            <person name="Kruszewska J.S."/>
            <person name="Biernat P."/>
            <person name="Pawlowska J."/>
        </authorList>
    </citation>
    <scope>NUCLEOTIDE SEQUENCE [LARGE SCALE GENOMIC DNA]</scope>
    <source>
        <strain evidence="2 3">CBS 142.35</strain>
    </source>
</reference>
<keyword evidence="3" id="KW-1185">Reference proteome</keyword>
<proteinExistence type="predicted"/>
<protein>
    <recommendedName>
        <fullName evidence="4">PCI domain-containing protein</fullName>
    </recommendedName>
</protein>
<name>A0A8H7S390_9FUNG</name>